<proteinExistence type="predicted"/>
<protein>
    <submittedName>
        <fullName evidence="2">Uncharacterized protein</fullName>
    </submittedName>
</protein>
<gene>
    <name evidence="2" type="ORF">Q664_11310</name>
</gene>
<evidence type="ECO:0000313" key="2">
    <source>
        <dbReference type="EMBL" id="KFA93071.1"/>
    </source>
</evidence>
<evidence type="ECO:0000313" key="3">
    <source>
        <dbReference type="Proteomes" id="UP000028547"/>
    </source>
</evidence>
<dbReference type="EMBL" id="JPMI01000072">
    <property type="protein sequence ID" value="KFA93071.1"/>
    <property type="molecule type" value="Genomic_DNA"/>
</dbReference>
<accession>A0A084SX86</accession>
<reference evidence="2 3" key="1">
    <citation type="submission" date="2014-07" db="EMBL/GenBank/DDBJ databases">
        <title>Draft Genome Sequence of Gephyronic Acid Producer, Cystobacter violaceus Strain Cb vi76.</title>
        <authorList>
            <person name="Stevens D.C."/>
            <person name="Young J."/>
            <person name="Carmichael R."/>
            <person name="Tan J."/>
            <person name="Taylor R.E."/>
        </authorList>
    </citation>
    <scope>NUCLEOTIDE SEQUENCE [LARGE SCALE GENOMIC DNA]</scope>
    <source>
        <strain evidence="2 3">Cb vi76</strain>
    </source>
</reference>
<comment type="caution">
    <text evidence="2">The sequence shown here is derived from an EMBL/GenBank/DDBJ whole genome shotgun (WGS) entry which is preliminary data.</text>
</comment>
<dbReference type="Proteomes" id="UP000028547">
    <property type="component" value="Unassembled WGS sequence"/>
</dbReference>
<evidence type="ECO:0000256" key="1">
    <source>
        <dbReference type="SAM" id="MobiDB-lite"/>
    </source>
</evidence>
<feature type="region of interest" description="Disordered" evidence="1">
    <location>
        <begin position="79"/>
        <end position="100"/>
    </location>
</feature>
<dbReference type="AlphaFoldDB" id="A0A084SX86"/>
<organism evidence="2 3">
    <name type="scientific">Archangium violaceum Cb vi76</name>
    <dbReference type="NCBI Taxonomy" id="1406225"/>
    <lineage>
        <taxon>Bacteria</taxon>
        <taxon>Pseudomonadati</taxon>
        <taxon>Myxococcota</taxon>
        <taxon>Myxococcia</taxon>
        <taxon>Myxococcales</taxon>
        <taxon>Cystobacterineae</taxon>
        <taxon>Archangiaceae</taxon>
        <taxon>Archangium</taxon>
    </lineage>
</organism>
<sequence>MTAVLLALLLSQAGGPEAPSESAAPASTVTFAPAPSPLPSLLYRGAIWCASLGPSPQVPSGRYRLQCDTSTRRCLAVPQNELEADGTESERPLERTSSCQELPQGELRQLLADGYTFVPAIAEAPPGWYRDERGRVMQFNFDLHRRVWLGGAWAPLWRTGEPRALSRGRLDFGIIAEVPDGERMMRRFTVLDTELILGEQSSLDATLFRYDTNVRQDKPPIRVTTFLGKPRRWDFNFDMGAWLEVLRLEMLRRGGLDHIFYTLISGHLTLDLWHSRDLASYVRVRAGPSLEYDRTNSTFALIPGAAAEGNITLDSNGFHHVTFGAEVEKLLLDMRVEGRPHHPERLRVRAGYELILLAINDQPLSLVLEGRGQWRTDLLDERPVWEWSANTGLRFSLWAPARRSAPLAAAR</sequence>
<name>A0A084SX86_9BACT</name>